<dbReference type="SMART" id="SM00450">
    <property type="entry name" value="RHOD"/>
    <property type="match status" value="1"/>
</dbReference>
<dbReference type="RefSeq" id="WP_006197651.1">
    <property type="nucleotide sequence ID" value="NZ_CAWMRI010000290.1"/>
</dbReference>
<dbReference type="EMBL" id="LWAJ01000290">
    <property type="protein sequence ID" value="KZL47661.1"/>
    <property type="molecule type" value="Genomic_DNA"/>
</dbReference>
<dbReference type="InterPro" id="IPR001763">
    <property type="entry name" value="Rhodanese-like_dom"/>
</dbReference>
<dbReference type="CDD" id="cd00158">
    <property type="entry name" value="RHOD"/>
    <property type="match status" value="1"/>
</dbReference>
<comment type="caution">
    <text evidence="2">The sequence shown here is derived from an EMBL/GenBank/DDBJ whole genome shotgun (WGS) entry which is preliminary data.</text>
</comment>
<reference evidence="2 3" key="1">
    <citation type="submission" date="2016-04" db="EMBL/GenBank/DDBJ databases">
        <title>Draft Genome Assembly of the Bloom-forming Cyanobacterium Nodularia spumigena Strain CENA596 in Shrimp Production Ponds.</title>
        <authorList>
            <person name="Popin R.V."/>
            <person name="Rigonato J."/>
            <person name="Abreu V.A."/>
            <person name="Andreote A.P."/>
            <person name="Silveira S.B."/>
            <person name="Odebrecht C."/>
            <person name="Fiore M.F."/>
        </authorList>
    </citation>
    <scope>NUCLEOTIDE SEQUENCE [LARGE SCALE GENOMIC DNA]</scope>
    <source>
        <strain evidence="2 3">CENA596</strain>
    </source>
</reference>
<accession>A0A166HZI9</accession>
<dbReference type="InterPro" id="IPR050229">
    <property type="entry name" value="GlpE_sulfurtransferase"/>
</dbReference>
<evidence type="ECO:0000313" key="2">
    <source>
        <dbReference type="EMBL" id="KZL47661.1"/>
    </source>
</evidence>
<dbReference type="OrthoDB" id="513390at2"/>
<dbReference type="PANTHER" id="PTHR43031">
    <property type="entry name" value="FAD-DEPENDENT OXIDOREDUCTASE"/>
    <property type="match status" value="1"/>
</dbReference>
<evidence type="ECO:0000259" key="1">
    <source>
        <dbReference type="PROSITE" id="PS50206"/>
    </source>
</evidence>
<proteinExistence type="predicted"/>
<dbReference type="Proteomes" id="UP000076555">
    <property type="component" value="Unassembled WGS sequence"/>
</dbReference>
<evidence type="ECO:0000313" key="3">
    <source>
        <dbReference type="Proteomes" id="UP000076555"/>
    </source>
</evidence>
<gene>
    <name evidence="2" type="ORF">A2T98_22305</name>
</gene>
<organism evidence="2 3">
    <name type="scientific">Nodularia spumigena CENA596</name>
    <dbReference type="NCBI Taxonomy" id="1819295"/>
    <lineage>
        <taxon>Bacteria</taxon>
        <taxon>Bacillati</taxon>
        <taxon>Cyanobacteriota</taxon>
        <taxon>Cyanophyceae</taxon>
        <taxon>Nostocales</taxon>
        <taxon>Nodulariaceae</taxon>
        <taxon>Nodularia</taxon>
    </lineage>
</organism>
<dbReference type="InterPro" id="IPR036873">
    <property type="entry name" value="Rhodanese-like_dom_sf"/>
</dbReference>
<name>A0A166HZI9_NODSP</name>
<dbReference type="Gene3D" id="3.40.250.10">
    <property type="entry name" value="Rhodanese-like domain"/>
    <property type="match status" value="1"/>
</dbReference>
<dbReference type="SUPFAM" id="SSF52821">
    <property type="entry name" value="Rhodanese/Cell cycle control phosphatase"/>
    <property type="match status" value="1"/>
</dbReference>
<feature type="domain" description="Rhodanese" evidence="1">
    <location>
        <begin position="19"/>
        <end position="108"/>
    </location>
</feature>
<dbReference type="Pfam" id="PF00581">
    <property type="entry name" value="Rhodanese"/>
    <property type="match status" value="1"/>
</dbReference>
<dbReference type="PROSITE" id="PS50206">
    <property type="entry name" value="RHODANESE_3"/>
    <property type="match status" value="1"/>
</dbReference>
<protein>
    <submittedName>
        <fullName evidence="2">Rhodanese</fullName>
    </submittedName>
</protein>
<sequence length="111" mass="12381">MISDLVAEVHDLKFRLEWGQPAFTIIDVRDRHTYNYNRITGAMQMPLDELVKRAKSALHQERQIYIYGDSDTQAGYAVQLLRAAGFMNATVLRGGIKAWKIVGGATEGVAA</sequence>
<dbReference type="PANTHER" id="PTHR43031:SF1">
    <property type="entry name" value="PYRIDINE NUCLEOTIDE-DISULPHIDE OXIDOREDUCTASE"/>
    <property type="match status" value="1"/>
</dbReference>
<dbReference type="AlphaFoldDB" id="A0A166HZI9"/>